<name>M7X0V0_9BACT</name>
<dbReference type="RefSeq" id="WP_008631516.1">
    <property type="nucleotide sequence ID" value="NZ_AMZY02000021.1"/>
</dbReference>
<evidence type="ECO:0000313" key="2">
    <source>
        <dbReference type="Proteomes" id="UP000010953"/>
    </source>
</evidence>
<keyword evidence="2" id="KW-1185">Reference proteome</keyword>
<protein>
    <submittedName>
        <fullName evidence="1">Uncharacterized protein</fullName>
    </submittedName>
</protein>
<sequence>MRLRVISYFTHLVHEEGRVTQESGTFKYEFFVKDHLGNVRQVLKGPETTSGGVFRLATMEPENAEEEKKYFANLDESRQGAGEHNLTPGGYATAWLNADRGRILGPATTPLHLGDIWCRR</sequence>
<dbReference type="Proteomes" id="UP000010953">
    <property type="component" value="Unassembled WGS sequence"/>
</dbReference>
<reference evidence="1" key="1">
    <citation type="submission" date="2013-01" db="EMBL/GenBank/DDBJ databases">
        <title>Genome assembly of Mariniradius saccharolyticus AK6.</title>
        <authorList>
            <person name="Vaidya B."/>
            <person name="Khatri I."/>
            <person name="Tanuku N.R.S."/>
            <person name="Subramanian S."/>
            <person name="Pinnaka A."/>
        </authorList>
    </citation>
    <scope>NUCLEOTIDE SEQUENCE [LARGE SCALE GENOMIC DNA]</scope>
    <source>
        <strain evidence="1">AK6</strain>
    </source>
</reference>
<accession>M7X0V0</accession>
<dbReference type="EMBL" id="AMZY02000021">
    <property type="protein sequence ID" value="EMS31155.1"/>
    <property type="molecule type" value="Genomic_DNA"/>
</dbReference>
<evidence type="ECO:0000313" key="1">
    <source>
        <dbReference type="EMBL" id="EMS31155.1"/>
    </source>
</evidence>
<dbReference type="eggNOG" id="COG3209">
    <property type="taxonomic scope" value="Bacteria"/>
</dbReference>
<gene>
    <name evidence="1" type="ORF">C943_02595</name>
</gene>
<dbReference type="OrthoDB" id="976756at2"/>
<comment type="caution">
    <text evidence="1">The sequence shown here is derived from an EMBL/GenBank/DDBJ whole genome shotgun (WGS) entry which is preliminary data.</text>
</comment>
<dbReference type="InParanoid" id="M7X0V0"/>
<dbReference type="AlphaFoldDB" id="M7X0V0"/>
<proteinExistence type="predicted"/>
<organism evidence="1 2">
    <name type="scientific">Mariniradius saccharolyticus AK6</name>
    <dbReference type="NCBI Taxonomy" id="1239962"/>
    <lineage>
        <taxon>Bacteria</taxon>
        <taxon>Pseudomonadati</taxon>
        <taxon>Bacteroidota</taxon>
        <taxon>Cytophagia</taxon>
        <taxon>Cytophagales</taxon>
        <taxon>Cyclobacteriaceae</taxon>
        <taxon>Mariniradius</taxon>
    </lineage>
</organism>